<evidence type="ECO:0000256" key="5">
    <source>
        <dbReference type="ARBA" id="ARBA00022660"/>
    </source>
</evidence>
<dbReference type="OrthoDB" id="276296at2759"/>
<evidence type="ECO:0000313" key="10">
    <source>
        <dbReference type="EMBL" id="KMZ69503.1"/>
    </source>
</evidence>
<name>A0A0K9PKB1_ZOSMR</name>
<evidence type="ECO:0000256" key="4">
    <source>
        <dbReference type="ARBA" id="ARBA00022448"/>
    </source>
</evidence>
<dbReference type="InterPro" id="IPR016680">
    <property type="entry name" value="NDUFA8"/>
</dbReference>
<gene>
    <name evidence="10" type="ORF">ZOSMA_211G00120</name>
</gene>
<evidence type="ECO:0000256" key="8">
    <source>
        <dbReference type="ARBA" id="ARBA00023128"/>
    </source>
</evidence>
<dbReference type="Proteomes" id="UP000036987">
    <property type="component" value="Unassembled WGS sequence"/>
</dbReference>
<comment type="subcellular location">
    <subcellularLocation>
        <location evidence="2">Mitochondrion</location>
    </subcellularLocation>
</comment>
<comment type="function">
    <text evidence="1">Accessory subunit of the mitochondrial membrane respiratory chain NADH dehydrogenase (Complex I), that is believed not to be involved in catalysis. Complex I functions in the transfer of electrons from NADH to the respiratory chain. The immediate electron acceptor for the enzyme is believed to be ubiquinone.</text>
</comment>
<keyword evidence="9" id="KW-1015">Disulfide bond</keyword>
<evidence type="ECO:0000256" key="1">
    <source>
        <dbReference type="ARBA" id="ARBA00003195"/>
    </source>
</evidence>
<evidence type="ECO:0000256" key="3">
    <source>
        <dbReference type="ARBA" id="ARBA00010705"/>
    </source>
</evidence>
<dbReference type="GO" id="GO:0006120">
    <property type="term" value="P:mitochondrial electron transport, NADH to ubiquinone"/>
    <property type="evidence" value="ECO:0007669"/>
    <property type="project" value="InterPro"/>
</dbReference>
<dbReference type="OMA" id="REVETNC"/>
<evidence type="ECO:0000313" key="11">
    <source>
        <dbReference type="Proteomes" id="UP000036987"/>
    </source>
</evidence>
<dbReference type="PANTHER" id="PTHR13344:SF0">
    <property type="entry name" value="NADH DEHYDROGENASE [UBIQUINONE] 1 ALPHA SUBCOMPLEX SUBUNIT 8"/>
    <property type="match status" value="1"/>
</dbReference>
<comment type="similarity">
    <text evidence="3">Belongs to the complex I NDUFA8 subunit family.</text>
</comment>
<dbReference type="EMBL" id="LFYR01000760">
    <property type="protein sequence ID" value="KMZ69503.1"/>
    <property type="molecule type" value="Genomic_DNA"/>
</dbReference>
<comment type="caution">
    <text evidence="10">The sequence shown here is derived from an EMBL/GenBank/DDBJ whole genome shotgun (WGS) entry which is preliminary data.</text>
</comment>
<keyword evidence="4" id="KW-0813">Transport</keyword>
<sequence length="109" mass="12247">MEGNGSVDVGVEPMPTSSVLMASSKHIAAGCRAENLAFINCKKNDPNPEKCLDKGRDVTRCVLSLLKGLHQRCTKEMDAYANCMYYYTNEFDLCRKEQEEFEKACPFPN</sequence>
<keyword evidence="5" id="KW-0679">Respiratory chain</keyword>
<evidence type="ECO:0000256" key="7">
    <source>
        <dbReference type="ARBA" id="ARBA00022982"/>
    </source>
</evidence>
<organism evidence="10 11">
    <name type="scientific">Zostera marina</name>
    <name type="common">Eelgrass</name>
    <dbReference type="NCBI Taxonomy" id="29655"/>
    <lineage>
        <taxon>Eukaryota</taxon>
        <taxon>Viridiplantae</taxon>
        <taxon>Streptophyta</taxon>
        <taxon>Embryophyta</taxon>
        <taxon>Tracheophyta</taxon>
        <taxon>Spermatophyta</taxon>
        <taxon>Magnoliopsida</taxon>
        <taxon>Liliopsida</taxon>
        <taxon>Zosteraceae</taxon>
        <taxon>Zostera</taxon>
    </lineage>
</organism>
<evidence type="ECO:0000256" key="6">
    <source>
        <dbReference type="ARBA" id="ARBA00022737"/>
    </source>
</evidence>
<keyword evidence="7" id="KW-0249">Electron transport</keyword>
<dbReference type="PANTHER" id="PTHR13344">
    <property type="entry name" value="NADH-UBIQUINONE OXIDOREDUCTASE"/>
    <property type="match status" value="1"/>
</dbReference>
<keyword evidence="6" id="KW-0677">Repeat</keyword>
<evidence type="ECO:0000256" key="9">
    <source>
        <dbReference type="ARBA" id="ARBA00023157"/>
    </source>
</evidence>
<keyword evidence="8" id="KW-0496">Mitochondrion</keyword>
<dbReference type="STRING" id="29655.A0A0K9PKB1"/>
<evidence type="ECO:0000256" key="2">
    <source>
        <dbReference type="ARBA" id="ARBA00004173"/>
    </source>
</evidence>
<proteinExistence type="inferred from homology"/>
<accession>A0A0K9PKB1</accession>
<keyword evidence="11" id="KW-1185">Reference proteome</keyword>
<dbReference type="AlphaFoldDB" id="A0A0K9PKB1"/>
<protein>
    <submittedName>
        <fullName evidence="10">NADH dehydrogenase 1 alpha subcomplex subunit 8</fullName>
    </submittedName>
</protein>
<dbReference type="GO" id="GO:0005739">
    <property type="term" value="C:mitochondrion"/>
    <property type="evidence" value="ECO:0007669"/>
    <property type="project" value="UniProtKB-SubCell"/>
</dbReference>
<dbReference type="GO" id="GO:0045271">
    <property type="term" value="C:respiratory chain complex I"/>
    <property type="evidence" value="ECO:0000318"/>
    <property type="project" value="GO_Central"/>
</dbReference>
<reference evidence="11" key="1">
    <citation type="journal article" date="2016" name="Nature">
        <title>The genome of the seagrass Zostera marina reveals angiosperm adaptation to the sea.</title>
        <authorList>
            <person name="Olsen J.L."/>
            <person name="Rouze P."/>
            <person name="Verhelst B."/>
            <person name="Lin Y.-C."/>
            <person name="Bayer T."/>
            <person name="Collen J."/>
            <person name="Dattolo E."/>
            <person name="De Paoli E."/>
            <person name="Dittami S."/>
            <person name="Maumus F."/>
            <person name="Michel G."/>
            <person name="Kersting A."/>
            <person name="Lauritano C."/>
            <person name="Lohaus R."/>
            <person name="Toepel M."/>
            <person name="Tonon T."/>
            <person name="Vanneste K."/>
            <person name="Amirebrahimi M."/>
            <person name="Brakel J."/>
            <person name="Bostroem C."/>
            <person name="Chovatia M."/>
            <person name="Grimwood J."/>
            <person name="Jenkins J.W."/>
            <person name="Jueterbock A."/>
            <person name="Mraz A."/>
            <person name="Stam W.T."/>
            <person name="Tice H."/>
            <person name="Bornberg-Bauer E."/>
            <person name="Green P.J."/>
            <person name="Pearson G.A."/>
            <person name="Procaccini G."/>
            <person name="Duarte C.M."/>
            <person name="Schmutz J."/>
            <person name="Reusch T.B.H."/>
            <person name="Van de Peer Y."/>
        </authorList>
    </citation>
    <scope>NUCLEOTIDE SEQUENCE [LARGE SCALE GENOMIC DNA]</scope>
    <source>
        <strain evidence="11">cv. Finnish</strain>
    </source>
</reference>
<dbReference type="PROSITE" id="PS51808">
    <property type="entry name" value="CHCH"/>
    <property type="match status" value="2"/>
</dbReference>